<comment type="caution">
    <text evidence="1">The sequence shown here is derived from an EMBL/GenBank/DDBJ whole genome shotgun (WGS) entry which is preliminary data.</text>
</comment>
<proteinExistence type="predicted"/>
<dbReference type="EMBL" id="LQOF01000413">
    <property type="protein sequence ID" value="KXT64303.1"/>
    <property type="molecule type" value="Genomic_DNA"/>
</dbReference>
<accession>A0A139MKU3</accession>
<evidence type="ECO:0000313" key="1">
    <source>
        <dbReference type="EMBL" id="KXT64303.1"/>
    </source>
</evidence>
<protein>
    <submittedName>
        <fullName evidence="1">Uncharacterized protein</fullName>
    </submittedName>
</protein>
<sequence length="187" mass="21575">MTDDIVDLYLATGDFHEAVRQSGLPTHIAHLKLIKSGRLTIQDKIQYGSRSARLGGLAEDLFQKYVPEATDANKYFQKNNPIYDFWFDGLTIDVKYSSMASKKNSQSYHWHFRTKGDQDFIVAFLERKPGSELDHPFILLIPMQFLTDKNDLHVSPSGRWFNGFQVEAEELQPLLNEYAQLRKDGLF</sequence>
<reference evidence="1 2" key="1">
    <citation type="submission" date="2016-01" db="EMBL/GenBank/DDBJ databases">
        <title>Highly variable Streptococcus oralis are common among viridans streptococci isolated from primates.</title>
        <authorList>
            <person name="Denapaite D."/>
            <person name="Rieger M."/>
            <person name="Koendgen S."/>
            <person name="Brueckner R."/>
            <person name="Ochigava I."/>
            <person name="Kappeler P."/>
            <person name="Maetz-Rensing K."/>
            <person name="Leendertz F."/>
            <person name="Hakenbeck R."/>
        </authorList>
    </citation>
    <scope>NUCLEOTIDE SEQUENCE [LARGE SCALE GENOMIC DNA]</scope>
    <source>
        <strain evidence="1 2">DD02</strain>
    </source>
</reference>
<dbReference type="Proteomes" id="UP000070198">
    <property type="component" value="Unassembled WGS sequence"/>
</dbReference>
<dbReference type="PATRIC" id="fig|315405.11.peg.2426"/>
<gene>
    <name evidence="1" type="ORF">SGADD02_02087</name>
</gene>
<dbReference type="AlphaFoldDB" id="A0A139MKU3"/>
<evidence type="ECO:0000313" key="2">
    <source>
        <dbReference type="Proteomes" id="UP000070198"/>
    </source>
</evidence>
<dbReference type="RefSeq" id="WP_061459216.1">
    <property type="nucleotide sequence ID" value="NZ_KQ968757.1"/>
</dbReference>
<name>A0A139MKU3_9STRE</name>
<organism evidence="1 2">
    <name type="scientific">Streptococcus gallolyticus</name>
    <dbReference type="NCBI Taxonomy" id="315405"/>
    <lineage>
        <taxon>Bacteria</taxon>
        <taxon>Bacillati</taxon>
        <taxon>Bacillota</taxon>
        <taxon>Bacilli</taxon>
        <taxon>Lactobacillales</taxon>
        <taxon>Streptococcaceae</taxon>
        <taxon>Streptococcus</taxon>
    </lineage>
</organism>